<dbReference type="GO" id="GO:0016705">
    <property type="term" value="F:oxidoreductase activity, acting on paired donors, with incorporation or reduction of molecular oxygen"/>
    <property type="evidence" value="ECO:0007669"/>
    <property type="project" value="InterPro"/>
</dbReference>
<evidence type="ECO:0000256" key="8">
    <source>
        <dbReference type="ARBA" id="ARBA00023033"/>
    </source>
</evidence>
<dbReference type="Gene3D" id="1.10.630.10">
    <property type="entry name" value="Cytochrome P450"/>
    <property type="match status" value="1"/>
</dbReference>
<dbReference type="SUPFAM" id="SSF48264">
    <property type="entry name" value="Cytochrome P450"/>
    <property type="match status" value="1"/>
</dbReference>
<name>A0A6P4JFY7_DROKI</name>
<dbReference type="FunFam" id="1.10.630.10:FF:000006">
    <property type="entry name" value="Cytochrome P450 302a1, mitochondrial"/>
    <property type="match status" value="1"/>
</dbReference>
<keyword evidence="8 11" id="KW-0503">Monooxygenase</keyword>
<reference evidence="13" key="2">
    <citation type="submission" date="2025-08" db="UniProtKB">
        <authorList>
            <consortium name="RefSeq"/>
        </authorList>
    </citation>
    <scope>IDENTIFICATION</scope>
    <source>
        <strain evidence="13">14028-0561.14</strain>
        <tissue evidence="13">Whole fly</tissue>
    </source>
</reference>
<dbReference type="OrthoDB" id="3945418at2759"/>
<evidence type="ECO:0000313" key="12">
    <source>
        <dbReference type="Proteomes" id="UP001652661"/>
    </source>
</evidence>
<keyword evidence="6 11" id="KW-0560">Oxidoreductase</keyword>
<evidence type="ECO:0000256" key="9">
    <source>
        <dbReference type="ARBA" id="ARBA00023136"/>
    </source>
</evidence>
<dbReference type="AlphaFoldDB" id="A0A6P4JFY7"/>
<dbReference type="GO" id="GO:0005506">
    <property type="term" value="F:iron ion binding"/>
    <property type="evidence" value="ECO:0007669"/>
    <property type="project" value="InterPro"/>
</dbReference>
<dbReference type="PROSITE" id="PS00086">
    <property type="entry name" value="CYTOCHROME_P450"/>
    <property type="match status" value="1"/>
</dbReference>
<feature type="binding site" description="axial binding residue" evidence="10">
    <location>
        <position position="487"/>
    </location>
    <ligand>
        <name>heme</name>
        <dbReference type="ChEBI" id="CHEBI:30413"/>
    </ligand>
    <ligandPart>
        <name>Fe</name>
        <dbReference type="ChEBI" id="CHEBI:18248"/>
    </ligandPart>
</feature>
<dbReference type="Proteomes" id="UP001652661">
    <property type="component" value="Chromosome 2R"/>
</dbReference>
<dbReference type="GO" id="GO:0004497">
    <property type="term" value="F:monooxygenase activity"/>
    <property type="evidence" value="ECO:0007669"/>
    <property type="project" value="UniProtKB-KW"/>
</dbReference>
<evidence type="ECO:0000256" key="6">
    <source>
        <dbReference type="ARBA" id="ARBA00023002"/>
    </source>
</evidence>
<dbReference type="RefSeq" id="XP_017033513.1">
    <property type="nucleotide sequence ID" value="XM_017178024.3"/>
</dbReference>
<dbReference type="PANTHER" id="PTHR24279">
    <property type="entry name" value="CYTOCHROME P450"/>
    <property type="match status" value="1"/>
</dbReference>
<accession>A0A6P4JFY7</accession>
<dbReference type="GO" id="GO:0020037">
    <property type="term" value="F:heme binding"/>
    <property type="evidence" value="ECO:0007669"/>
    <property type="project" value="InterPro"/>
</dbReference>
<evidence type="ECO:0000256" key="2">
    <source>
        <dbReference type="ARBA" id="ARBA00004370"/>
    </source>
</evidence>
<dbReference type="CDD" id="cd11054">
    <property type="entry name" value="CYP24A1-like"/>
    <property type="match status" value="1"/>
</dbReference>
<dbReference type="Pfam" id="PF00067">
    <property type="entry name" value="p450"/>
    <property type="match status" value="1"/>
</dbReference>
<evidence type="ECO:0000313" key="13">
    <source>
        <dbReference type="RefSeq" id="XP_017033513.1"/>
    </source>
</evidence>
<proteinExistence type="inferred from homology"/>
<evidence type="ECO:0000256" key="3">
    <source>
        <dbReference type="ARBA" id="ARBA00010617"/>
    </source>
</evidence>
<dbReference type="PRINTS" id="PR00463">
    <property type="entry name" value="EP450I"/>
</dbReference>
<evidence type="ECO:0000256" key="11">
    <source>
        <dbReference type="RuleBase" id="RU000461"/>
    </source>
</evidence>
<sequence>MMWKIVKKSAQLPSSGHQLCFVRVFSVGGKVGQQVRNTQLEIAGNLSARSDEKWTQAKTYGEMPGPSSLKMISYFMPGGALRNTNLIQMNRRMREMYGDIYRLPGLMGKPNVVFTYNPQDFETTYRHEGVWPIRIGLESFSYYRKVKRPDVFGGIGGLVSEQGKSWADIRNKVNPVLMKVQNVRQNLPQLDQIAKEFIDKLETLRNPETHTLQANFHEELKNWAFESISFVALNTRMGLLSDQPDPNAARLAKHMGEFFNYSFKYDVQPSIWPFYKTSGFKKFLETYDNITEITTNYIETAMQRFEIKDDRKTKSVLEQLLELNKQVAVVMVMDMLMAGIDTTSSACLTILYHLANNPSKQDQLRREILRILPDPKGSLTDDNTKNMPYLRACIKEGLRITSITPGNFRITTKDLVLSGYQVPAGTGVLMGVLELSNSDEYFAQSADFLPERWLKTGSTPDGVQACPEARSRNPFVYLPFGFGPRTCIGKRIAELEIETLLVRLLRSYKVSWLPETPMQYESTIILAPCGDIRFKLEPVD</sequence>
<comment type="subcellular location">
    <subcellularLocation>
        <location evidence="2">Membrane</location>
    </subcellularLocation>
</comment>
<keyword evidence="9" id="KW-0472">Membrane</keyword>
<dbReference type="PANTHER" id="PTHR24279:SF120">
    <property type="entry name" value="CYTOCHROME P450"/>
    <property type="match status" value="1"/>
</dbReference>
<comment type="cofactor">
    <cofactor evidence="1 10">
        <name>heme</name>
        <dbReference type="ChEBI" id="CHEBI:30413"/>
    </cofactor>
</comment>
<protein>
    <submittedName>
        <fullName evidence="13">Probable cytochrome P450 12b2, mitochondrial isoform X1</fullName>
    </submittedName>
</protein>
<keyword evidence="12" id="KW-1185">Reference proteome</keyword>
<dbReference type="InterPro" id="IPR050479">
    <property type="entry name" value="CYP11_CYP27_families"/>
</dbReference>
<evidence type="ECO:0000256" key="5">
    <source>
        <dbReference type="ARBA" id="ARBA00022723"/>
    </source>
</evidence>
<dbReference type="PRINTS" id="PR00385">
    <property type="entry name" value="P450"/>
</dbReference>
<comment type="similarity">
    <text evidence="3 11">Belongs to the cytochrome P450 family.</text>
</comment>
<evidence type="ECO:0000256" key="7">
    <source>
        <dbReference type="ARBA" id="ARBA00023004"/>
    </source>
</evidence>
<gene>
    <name evidence="13" type="primary">Cyp12b2</name>
</gene>
<dbReference type="InterPro" id="IPR002401">
    <property type="entry name" value="Cyt_P450_E_grp-I"/>
</dbReference>
<dbReference type="InterPro" id="IPR017972">
    <property type="entry name" value="Cyt_P450_CS"/>
</dbReference>
<reference evidence="12" key="1">
    <citation type="submission" date="2025-05" db="UniProtKB">
        <authorList>
            <consortium name="RefSeq"/>
        </authorList>
    </citation>
    <scope>NUCLEOTIDE SEQUENCE [LARGE SCALE GENOMIC DNA]</scope>
    <source>
        <strain evidence="12">14028-0561.14</strain>
    </source>
</reference>
<keyword evidence="7 10" id="KW-0408">Iron</keyword>
<dbReference type="InterPro" id="IPR036396">
    <property type="entry name" value="Cyt_P450_sf"/>
</dbReference>
<dbReference type="InterPro" id="IPR001128">
    <property type="entry name" value="Cyt_P450"/>
</dbReference>
<evidence type="ECO:0000256" key="1">
    <source>
        <dbReference type="ARBA" id="ARBA00001971"/>
    </source>
</evidence>
<organism evidence="12 13">
    <name type="scientific">Drosophila kikkawai</name>
    <name type="common">Fruit fly</name>
    <dbReference type="NCBI Taxonomy" id="30033"/>
    <lineage>
        <taxon>Eukaryota</taxon>
        <taxon>Metazoa</taxon>
        <taxon>Ecdysozoa</taxon>
        <taxon>Arthropoda</taxon>
        <taxon>Hexapoda</taxon>
        <taxon>Insecta</taxon>
        <taxon>Pterygota</taxon>
        <taxon>Neoptera</taxon>
        <taxon>Endopterygota</taxon>
        <taxon>Diptera</taxon>
        <taxon>Brachycera</taxon>
        <taxon>Muscomorpha</taxon>
        <taxon>Ephydroidea</taxon>
        <taxon>Drosophilidae</taxon>
        <taxon>Drosophila</taxon>
        <taxon>Sophophora</taxon>
    </lineage>
</organism>
<evidence type="ECO:0000256" key="4">
    <source>
        <dbReference type="ARBA" id="ARBA00022617"/>
    </source>
</evidence>
<dbReference type="GO" id="GO:0016020">
    <property type="term" value="C:membrane"/>
    <property type="evidence" value="ECO:0007669"/>
    <property type="project" value="UniProtKB-SubCell"/>
</dbReference>
<evidence type="ECO:0000256" key="10">
    <source>
        <dbReference type="PIRSR" id="PIRSR602401-1"/>
    </source>
</evidence>
<keyword evidence="4 10" id="KW-0349">Heme</keyword>
<keyword evidence="5 10" id="KW-0479">Metal-binding</keyword>